<keyword evidence="1" id="KW-1133">Transmembrane helix</keyword>
<keyword evidence="1" id="KW-0812">Transmembrane</keyword>
<evidence type="ECO:0000256" key="1">
    <source>
        <dbReference type="SAM" id="Phobius"/>
    </source>
</evidence>
<gene>
    <name evidence="3" type="ORF">SVIM_LOCUS304015</name>
</gene>
<proteinExistence type="predicted"/>
<keyword evidence="1" id="KW-0472">Membrane</keyword>
<evidence type="ECO:0008006" key="4">
    <source>
        <dbReference type="Google" id="ProtNLM"/>
    </source>
</evidence>
<evidence type="ECO:0000313" key="3">
    <source>
        <dbReference type="EMBL" id="VFU47435.1"/>
    </source>
</evidence>
<name>A0A6N2M470_SALVM</name>
<feature type="signal peptide" evidence="2">
    <location>
        <begin position="1"/>
        <end position="22"/>
    </location>
</feature>
<feature type="chain" id="PRO_5027022060" description="Transmembrane protein" evidence="2">
    <location>
        <begin position="23"/>
        <end position="260"/>
    </location>
</feature>
<organism evidence="3">
    <name type="scientific">Salix viminalis</name>
    <name type="common">Common osier</name>
    <name type="synonym">Basket willow</name>
    <dbReference type="NCBI Taxonomy" id="40686"/>
    <lineage>
        <taxon>Eukaryota</taxon>
        <taxon>Viridiplantae</taxon>
        <taxon>Streptophyta</taxon>
        <taxon>Embryophyta</taxon>
        <taxon>Tracheophyta</taxon>
        <taxon>Spermatophyta</taxon>
        <taxon>Magnoliopsida</taxon>
        <taxon>eudicotyledons</taxon>
        <taxon>Gunneridae</taxon>
        <taxon>Pentapetalae</taxon>
        <taxon>rosids</taxon>
        <taxon>fabids</taxon>
        <taxon>Malpighiales</taxon>
        <taxon>Salicaceae</taxon>
        <taxon>Saliceae</taxon>
        <taxon>Salix</taxon>
    </lineage>
</organism>
<accession>A0A6N2M470</accession>
<reference evidence="3" key="1">
    <citation type="submission" date="2019-03" db="EMBL/GenBank/DDBJ databases">
        <authorList>
            <person name="Mank J."/>
            <person name="Almeida P."/>
        </authorList>
    </citation>
    <scope>NUCLEOTIDE SEQUENCE</scope>
    <source>
        <strain evidence="3">78183</strain>
    </source>
</reference>
<feature type="transmembrane region" description="Helical" evidence="1">
    <location>
        <begin position="230"/>
        <end position="250"/>
    </location>
</feature>
<sequence length="260" mass="29528">MKLRRRDYLLLFFLLLLRRRRRLFNLRLYLYSGINQVVTKLLFLEDSVYGDAFLPQSFHVIDPISGGVFLVDTTEGKDHSGKSLNLQGQEHSLPRLQHQERCEELSHPPMSHEFSSSAKRQTENATTLNLPLDSHFSQLVAYYGGDHRPTPLTWATEKKSGVYLATPRYLETPLENPLLCRLRDAKSHNTGKQQEEEAQLSKILVPGDSSINGTSFARVMIIISSNSSSILGFSLIALLILSNSFGLRFLNALRGNTRRR</sequence>
<protein>
    <recommendedName>
        <fullName evidence="4">Transmembrane protein</fullName>
    </recommendedName>
</protein>
<dbReference type="AlphaFoldDB" id="A0A6N2M470"/>
<dbReference type="EMBL" id="CAADRP010001663">
    <property type="protein sequence ID" value="VFU47435.1"/>
    <property type="molecule type" value="Genomic_DNA"/>
</dbReference>
<evidence type="ECO:0000256" key="2">
    <source>
        <dbReference type="SAM" id="SignalP"/>
    </source>
</evidence>
<keyword evidence="2" id="KW-0732">Signal</keyword>